<dbReference type="PANTHER" id="PTHR23253:SF9">
    <property type="entry name" value="EUKARYOTIC TRANSLATION INITIATION FACTOR 4 GAMMA 2"/>
    <property type="match status" value="1"/>
</dbReference>
<dbReference type="GO" id="GO:0003743">
    <property type="term" value="F:translation initiation factor activity"/>
    <property type="evidence" value="ECO:0007669"/>
    <property type="project" value="UniProtKB-KW"/>
</dbReference>
<evidence type="ECO:0000313" key="17">
    <source>
        <dbReference type="EMBL" id="EEB11053.1"/>
    </source>
</evidence>
<dbReference type="VEuPathDB" id="VectorBase:PHUM086650"/>
<dbReference type="Gene3D" id="1.25.40.180">
    <property type="match status" value="3"/>
</dbReference>
<dbReference type="Pfam" id="PF02854">
    <property type="entry name" value="MIF4G"/>
    <property type="match status" value="1"/>
</dbReference>
<evidence type="ECO:0000256" key="1">
    <source>
        <dbReference type="ARBA" id="ARBA00005775"/>
    </source>
</evidence>
<evidence type="ECO:0000256" key="7">
    <source>
        <dbReference type="ARBA" id="ARBA00022843"/>
    </source>
</evidence>
<dbReference type="HOGENOM" id="CLU_001519_3_0_1"/>
<dbReference type="InterPro" id="IPR003891">
    <property type="entry name" value="Initiation_fac_eIF4g_MI"/>
</dbReference>
<feature type="domain" description="W2" evidence="15">
    <location>
        <begin position="710"/>
        <end position="889"/>
    </location>
</feature>
<evidence type="ECO:0000256" key="5">
    <source>
        <dbReference type="ARBA" id="ARBA00022540"/>
    </source>
</evidence>
<dbReference type="GO" id="GO:0003729">
    <property type="term" value="F:mRNA binding"/>
    <property type="evidence" value="ECO:0007669"/>
    <property type="project" value="TreeGrafter"/>
</dbReference>
<comment type="subunit">
    <text evidence="13">Interacts with the serine/threonine protein kinases MKNK1 and MKNK2. Binds EIF4A and EIF3. Interacts with MIF4GD. Interacts with DAZAP2.</text>
</comment>
<reference evidence="17" key="1">
    <citation type="submission" date="2007-04" db="EMBL/GenBank/DDBJ databases">
        <title>Annotation of Pediculus humanus corporis strain USDA.</title>
        <authorList>
            <person name="Kirkness E."/>
            <person name="Hannick L."/>
            <person name="Hass B."/>
            <person name="Bruggner R."/>
            <person name="Lawson D."/>
            <person name="Bidwell S."/>
            <person name="Joardar V."/>
            <person name="Caler E."/>
            <person name="Walenz B."/>
            <person name="Inman J."/>
            <person name="Schobel S."/>
            <person name="Galinsky K."/>
            <person name="Amedeo P."/>
            <person name="Strausberg R."/>
        </authorList>
    </citation>
    <scope>NUCLEOTIDE SEQUENCE</scope>
    <source>
        <strain evidence="17">USDA</strain>
    </source>
</reference>
<organism>
    <name type="scientific">Pediculus humanus subsp. corporis</name>
    <name type="common">Body louse</name>
    <dbReference type="NCBI Taxonomy" id="121224"/>
    <lineage>
        <taxon>Eukaryota</taxon>
        <taxon>Metazoa</taxon>
        <taxon>Ecdysozoa</taxon>
        <taxon>Arthropoda</taxon>
        <taxon>Hexapoda</taxon>
        <taxon>Insecta</taxon>
        <taxon>Pterygota</taxon>
        <taxon>Neoptera</taxon>
        <taxon>Paraneoptera</taxon>
        <taxon>Psocodea</taxon>
        <taxon>Troctomorpha</taxon>
        <taxon>Phthiraptera</taxon>
        <taxon>Anoplura</taxon>
        <taxon>Pediculidae</taxon>
        <taxon>Pediculus</taxon>
    </lineage>
</organism>
<evidence type="ECO:0000256" key="14">
    <source>
        <dbReference type="SAM" id="MobiDB-lite"/>
    </source>
</evidence>
<dbReference type="FunCoup" id="E0VCE7">
    <property type="interactions" value="1382"/>
</dbReference>
<evidence type="ECO:0000313" key="18">
    <source>
        <dbReference type="EnsemblMetazoa" id="PHUM086650-PA"/>
    </source>
</evidence>
<keyword evidence="7" id="KW-0832">Ubl conjugation</keyword>
<evidence type="ECO:0000256" key="3">
    <source>
        <dbReference type="ARBA" id="ARBA00022491"/>
    </source>
</evidence>
<dbReference type="STRING" id="121224.E0VCE7"/>
<reference evidence="17" key="2">
    <citation type="submission" date="2007-04" db="EMBL/GenBank/DDBJ databases">
        <title>The genome of the human body louse.</title>
        <authorList>
            <consortium name="The Human Body Louse Genome Consortium"/>
            <person name="Kirkness E."/>
            <person name="Walenz B."/>
            <person name="Hass B."/>
            <person name="Bruggner R."/>
            <person name="Strausberg R."/>
        </authorList>
    </citation>
    <scope>NUCLEOTIDE SEQUENCE</scope>
    <source>
        <strain evidence="17">USDA</strain>
    </source>
</reference>
<keyword evidence="8" id="KW-0810">Translation regulation</keyword>
<comment type="similarity">
    <text evidence="1">Belongs to the eukaryotic initiation factor 4G family.</text>
</comment>
<dbReference type="Pfam" id="PF02847">
    <property type="entry name" value="MA3"/>
    <property type="match status" value="1"/>
</dbReference>
<dbReference type="OMA" id="CAPLDIN"/>
<evidence type="ECO:0000313" key="19">
    <source>
        <dbReference type="Proteomes" id="UP000009046"/>
    </source>
</evidence>
<feature type="region of interest" description="Disordered" evidence="14">
    <location>
        <begin position="397"/>
        <end position="442"/>
    </location>
</feature>
<dbReference type="SMART" id="SM00515">
    <property type="entry name" value="eIF5C"/>
    <property type="match status" value="1"/>
</dbReference>
<dbReference type="CTD" id="8231537"/>
<keyword evidence="5 17" id="KW-0396">Initiation factor</keyword>
<dbReference type="EMBL" id="AAZO01001035">
    <property type="status" value="NOT_ANNOTATED_CDS"/>
    <property type="molecule type" value="Genomic_DNA"/>
</dbReference>
<evidence type="ECO:0000256" key="8">
    <source>
        <dbReference type="ARBA" id="ARBA00022845"/>
    </source>
</evidence>
<dbReference type="SUPFAM" id="SSF48371">
    <property type="entry name" value="ARM repeat"/>
    <property type="match status" value="3"/>
</dbReference>
<evidence type="ECO:0000256" key="12">
    <source>
        <dbReference type="ARBA" id="ARBA00040449"/>
    </source>
</evidence>
<evidence type="ECO:0000256" key="13">
    <source>
        <dbReference type="ARBA" id="ARBA00046720"/>
    </source>
</evidence>
<keyword evidence="3" id="KW-0678">Repressor</keyword>
<dbReference type="GeneID" id="8231537"/>
<protein>
    <recommendedName>
        <fullName evidence="12">Eukaryotic translation initiation factor 4 gamma 2</fullName>
    </recommendedName>
</protein>
<reference evidence="18" key="3">
    <citation type="submission" date="2021-02" db="UniProtKB">
        <authorList>
            <consortium name="EnsemblMetazoa"/>
        </authorList>
    </citation>
    <scope>IDENTIFICATION</scope>
    <source>
        <strain evidence="18">USDA</strain>
    </source>
</reference>
<evidence type="ECO:0000256" key="10">
    <source>
        <dbReference type="ARBA" id="ARBA00022990"/>
    </source>
</evidence>
<dbReference type="eggNOG" id="KOG0401">
    <property type="taxonomic scope" value="Eukaryota"/>
</dbReference>
<evidence type="ECO:0000256" key="6">
    <source>
        <dbReference type="ARBA" id="ARBA00022553"/>
    </source>
</evidence>
<dbReference type="PANTHER" id="PTHR23253">
    <property type="entry name" value="EUKARYOTIC TRANSLATION INITIATION FACTOR 4 GAMMA"/>
    <property type="match status" value="1"/>
</dbReference>
<accession>E0VCE7</accession>
<evidence type="ECO:0000256" key="9">
    <source>
        <dbReference type="ARBA" id="ARBA00022917"/>
    </source>
</evidence>
<dbReference type="Proteomes" id="UP000009046">
    <property type="component" value="Unassembled WGS sequence"/>
</dbReference>
<proteinExistence type="inferred from homology"/>
<feature type="domain" description="MI" evidence="16">
    <location>
        <begin position="529"/>
        <end position="653"/>
    </location>
</feature>
<evidence type="ECO:0000256" key="4">
    <source>
        <dbReference type="ARBA" id="ARBA00022499"/>
    </source>
</evidence>
<evidence type="ECO:0000259" key="16">
    <source>
        <dbReference type="PROSITE" id="PS51366"/>
    </source>
</evidence>
<evidence type="ECO:0000256" key="2">
    <source>
        <dbReference type="ARBA" id="ARBA00022481"/>
    </source>
</evidence>
<sequence length="896" mass="101136">MVFTKVIEPRNFIVFVFTEESLYLTTDGPRGPGGVSRVSGARDEVVSLSSKRRWIPPSRIRRDGLPQENRNDLIFRKVQGILNKLTPEKFEKLSDDILAIDLNSGQILKGVILLIFKKALDEPKYSSMYAQLCKRLSEEAPNLEPPNEPNTFIKLLLANCKSEFENRAQANEPYEQNDGPFSPDDEDRHLIAKKKMLGNIKFIGELAKLEILSELILHKCIQTLLVHTSRSSRTSKGRDVSEDVECLAQIMRTCGRILDTDKGRVLMNQYFDRMKTLAENREFPKRIRFMLKDVIELRRDGWVPRKASSMEGPMPINQIQSDEELRNYVSDPIPRPNPNAGLDGLFRNPLKTRSGLDDMLGVSNFSPNPQFLPHDSFNKGAFRSNRGGSGIYFRQHLNSNSNNNTSSNIINNNNYNNKQNFQQHYNNNSGGGGGGAKEVPPRFKKNMMLGSQLSGPGVIEDISLRPAAFKPPQPKPAVLSSGRTNSLLPEPILSAPQMQMSKEPPILIKQASSDKGKSAKKDKGPTKEEVLKKLTTILSENLTSDTLTKCVSAIKDLKAPERFIPSILMRILSHNLDGNMDTEKNLSVALVVELKKEGMVSNEKFLEALKELTSSMSEKEPQIPRIHSHVAGCIKEAILSGLTTLSAVGDITDGGAYYPLFMLILQSLCKSEGKQKTTQIFNESKINLLNQVAKSDRTKERLSEILAERDLTFLFPLSTIQSSLWKQILADPNPTQFYKWIKDNLDPSHYSNPGFINALVTVVLKYITQESTLSEGSDPNSPDKQLTEKEKSLLEKYKPVLQSFLNESQELQVIAVYSLQVFCYSLKFPKGMLLRWFAYLYDLEIIEEEAFMKWKEDLTDAYPGKGKALFQVNQWLIWLAEAESEEEEKEEDESDN</sequence>
<keyword evidence="4" id="KW-1017">Isopeptide bond</keyword>
<keyword evidence="6" id="KW-0597">Phosphoprotein</keyword>
<dbReference type="PROSITE" id="PS51363">
    <property type="entry name" value="W2"/>
    <property type="match status" value="1"/>
</dbReference>
<dbReference type="AlphaFoldDB" id="E0VCE7"/>
<dbReference type="InterPro" id="IPR003307">
    <property type="entry name" value="W2_domain"/>
</dbReference>
<dbReference type="Pfam" id="PF02020">
    <property type="entry name" value="W2"/>
    <property type="match status" value="1"/>
</dbReference>
<dbReference type="EMBL" id="DS235053">
    <property type="protein sequence ID" value="EEB11053.1"/>
    <property type="molecule type" value="Genomic_DNA"/>
</dbReference>
<evidence type="ECO:0000259" key="15">
    <source>
        <dbReference type="PROSITE" id="PS51363"/>
    </source>
</evidence>
<keyword evidence="10" id="KW-0007">Acetylation</keyword>
<dbReference type="CDD" id="cd11559">
    <property type="entry name" value="W2_eIF4G1_like"/>
    <property type="match status" value="1"/>
</dbReference>
<dbReference type="InterPro" id="IPR003890">
    <property type="entry name" value="MIF4G-like_typ-3"/>
</dbReference>
<dbReference type="FunFam" id="1.25.40.180:FF:000061">
    <property type="entry name" value="Eukaryotic translation initiation factor 4 gamma 2"/>
    <property type="match status" value="1"/>
</dbReference>
<evidence type="ECO:0000256" key="11">
    <source>
        <dbReference type="ARBA" id="ARBA00037759"/>
    </source>
</evidence>
<gene>
    <name evidence="18" type="primary">8231537</name>
    <name evidence="17" type="ORF">Phum_PHUM086650</name>
</gene>
<name>E0VCE7_PEDHC</name>
<dbReference type="InterPro" id="IPR016024">
    <property type="entry name" value="ARM-type_fold"/>
</dbReference>
<keyword evidence="9" id="KW-0648">Protein biosynthesis</keyword>
<dbReference type="EnsemblMetazoa" id="PHUM086650-RA">
    <property type="protein sequence ID" value="PHUM086650-PA"/>
    <property type="gene ID" value="PHUM086650"/>
</dbReference>
<comment type="function">
    <text evidence="11">Appears to play a role in the switch from cap-dependent to IRES-mediated translation during mitosis, apoptosis and viral infection. Cleaved by some caspases and viral proteases.</text>
</comment>
<dbReference type="RefSeq" id="XP_002423791.1">
    <property type="nucleotide sequence ID" value="XM_002423746.1"/>
</dbReference>
<dbReference type="GO" id="GO:0016281">
    <property type="term" value="C:eukaryotic translation initiation factor 4F complex"/>
    <property type="evidence" value="ECO:0007669"/>
    <property type="project" value="TreeGrafter"/>
</dbReference>
<dbReference type="FunFam" id="1.25.40.180:FF:000007">
    <property type="entry name" value="Eukaryotic translation initiation factor 4 gamma 2"/>
    <property type="match status" value="1"/>
</dbReference>
<dbReference type="InParanoid" id="E0VCE7"/>
<feature type="compositionally biased region" description="Low complexity" evidence="14">
    <location>
        <begin position="398"/>
        <end position="428"/>
    </location>
</feature>
<dbReference type="KEGG" id="phu:Phum_PHUM086650"/>
<dbReference type="OrthoDB" id="514777at2759"/>
<dbReference type="SMART" id="SM00543">
    <property type="entry name" value="MIF4G"/>
    <property type="match status" value="1"/>
</dbReference>
<dbReference type="PROSITE" id="PS51366">
    <property type="entry name" value="MI"/>
    <property type="match status" value="1"/>
</dbReference>
<dbReference type="GO" id="GO:0006417">
    <property type="term" value="P:regulation of translation"/>
    <property type="evidence" value="ECO:0007669"/>
    <property type="project" value="UniProtKB-KW"/>
</dbReference>
<keyword evidence="2" id="KW-0488">Methylation</keyword>
<keyword evidence="19" id="KW-1185">Reference proteome</keyword>